<evidence type="ECO:0000256" key="5">
    <source>
        <dbReference type="ARBA" id="ARBA00022692"/>
    </source>
</evidence>
<dbReference type="InterPro" id="IPR036259">
    <property type="entry name" value="MFS_trans_sf"/>
</dbReference>
<dbReference type="InterPro" id="IPR005829">
    <property type="entry name" value="Sugar_transporter_CS"/>
</dbReference>
<evidence type="ECO:0000256" key="9">
    <source>
        <dbReference type="RuleBase" id="RU003346"/>
    </source>
</evidence>
<evidence type="ECO:0000313" key="13">
    <source>
        <dbReference type="Proteomes" id="UP000623687"/>
    </source>
</evidence>
<dbReference type="FunFam" id="1.20.1250.20:FF:000073">
    <property type="entry name" value="MFS myo-inositol transporter, putative"/>
    <property type="match status" value="1"/>
</dbReference>
<comment type="similarity">
    <text evidence="2 9">Belongs to the major facilitator superfamily. Sugar transporter (TC 2.A.1.1) family.</text>
</comment>
<dbReference type="InterPro" id="IPR020846">
    <property type="entry name" value="MFS_dom"/>
</dbReference>
<dbReference type="RefSeq" id="XP_036635942.1">
    <property type="nucleotide sequence ID" value="XM_036770097.1"/>
</dbReference>
<feature type="transmembrane region" description="Helical" evidence="10">
    <location>
        <begin position="160"/>
        <end position="177"/>
    </location>
</feature>
<evidence type="ECO:0000256" key="2">
    <source>
        <dbReference type="ARBA" id="ARBA00010992"/>
    </source>
</evidence>
<keyword evidence="7 10" id="KW-0472">Membrane</keyword>
<evidence type="ECO:0000259" key="11">
    <source>
        <dbReference type="PROSITE" id="PS50850"/>
    </source>
</evidence>
<proteinExistence type="inferred from homology"/>
<feature type="transmembrane region" description="Helical" evidence="10">
    <location>
        <begin position="218"/>
        <end position="239"/>
    </location>
</feature>
<feature type="transmembrane region" description="Helical" evidence="10">
    <location>
        <begin position="130"/>
        <end position="148"/>
    </location>
</feature>
<dbReference type="GO" id="GO:0005365">
    <property type="term" value="F:myo-inositol transmembrane transporter activity"/>
    <property type="evidence" value="ECO:0007669"/>
    <property type="project" value="UniProtKB-ARBA"/>
</dbReference>
<dbReference type="EMBL" id="JACETU010000001">
    <property type="protein sequence ID" value="KAF7440098.1"/>
    <property type="molecule type" value="Genomic_DNA"/>
</dbReference>
<feature type="transmembrane region" description="Helical" evidence="10">
    <location>
        <begin position="189"/>
        <end position="212"/>
    </location>
</feature>
<organism evidence="12 13">
    <name type="scientific">Pleurotus ostreatus</name>
    <name type="common">Oyster mushroom</name>
    <name type="synonym">White-rot fungus</name>
    <dbReference type="NCBI Taxonomy" id="5322"/>
    <lineage>
        <taxon>Eukaryota</taxon>
        <taxon>Fungi</taxon>
        <taxon>Dikarya</taxon>
        <taxon>Basidiomycota</taxon>
        <taxon>Agaricomycotina</taxon>
        <taxon>Agaricomycetes</taxon>
        <taxon>Agaricomycetidae</taxon>
        <taxon>Agaricales</taxon>
        <taxon>Pleurotineae</taxon>
        <taxon>Pleurotaceae</taxon>
        <taxon>Pleurotus</taxon>
    </lineage>
</organism>
<evidence type="ECO:0000256" key="8">
    <source>
        <dbReference type="ARBA" id="ARBA00049119"/>
    </source>
</evidence>
<feature type="transmembrane region" description="Helical" evidence="10">
    <location>
        <begin position="376"/>
        <end position="397"/>
    </location>
</feature>
<keyword evidence="5 10" id="KW-0812">Transmembrane</keyword>
<dbReference type="PROSITE" id="PS00216">
    <property type="entry name" value="SUGAR_TRANSPORT_1"/>
    <property type="match status" value="1"/>
</dbReference>
<dbReference type="PROSITE" id="PS50850">
    <property type="entry name" value="MFS"/>
    <property type="match status" value="1"/>
</dbReference>
<dbReference type="OrthoDB" id="6339427at2759"/>
<dbReference type="VEuPathDB" id="FungiDB:PC9H_000442"/>
<feature type="transmembrane region" description="Helical" evidence="10">
    <location>
        <begin position="346"/>
        <end position="364"/>
    </location>
</feature>
<feature type="transmembrane region" description="Helical" evidence="10">
    <location>
        <begin position="103"/>
        <end position="123"/>
    </location>
</feature>
<dbReference type="SUPFAM" id="SSF103473">
    <property type="entry name" value="MFS general substrate transporter"/>
    <property type="match status" value="1"/>
</dbReference>
<gene>
    <name evidence="12" type="primary">ITR2</name>
    <name evidence="12" type="ORF">PC9H_000442</name>
</gene>
<feature type="transmembrane region" description="Helical" evidence="10">
    <location>
        <begin position="417"/>
        <end position="439"/>
    </location>
</feature>
<evidence type="ECO:0000256" key="7">
    <source>
        <dbReference type="ARBA" id="ARBA00023136"/>
    </source>
</evidence>
<comment type="caution">
    <text evidence="12">The sequence shown here is derived from an EMBL/GenBank/DDBJ whole genome shotgun (WGS) entry which is preliminary data.</text>
</comment>
<reference evidence="12" key="1">
    <citation type="submission" date="2019-07" db="EMBL/GenBank/DDBJ databases">
        <authorList>
            <person name="Palmer J.M."/>
        </authorList>
    </citation>
    <scope>NUCLEOTIDE SEQUENCE</scope>
    <source>
        <strain evidence="12">PC9</strain>
    </source>
</reference>
<evidence type="ECO:0000256" key="6">
    <source>
        <dbReference type="ARBA" id="ARBA00022989"/>
    </source>
</evidence>
<dbReference type="Pfam" id="PF00083">
    <property type="entry name" value="Sugar_tr"/>
    <property type="match status" value="1"/>
</dbReference>
<feature type="transmembrane region" description="Helical" evidence="10">
    <location>
        <begin position="451"/>
        <end position="473"/>
    </location>
</feature>
<evidence type="ECO:0000313" key="12">
    <source>
        <dbReference type="EMBL" id="KAF7440098.1"/>
    </source>
</evidence>
<dbReference type="Gene3D" id="1.20.1250.20">
    <property type="entry name" value="MFS general substrate transporter like domains"/>
    <property type="match status" value="1"/>
</dbReference>
<dbReference type="GeneID" id="59370283"/>
<keyword evidence="4" id="KW-1003">Cell membrane</keyword>
<evidence type="ECO:0000256" key="10">
    <source>
        <dbReference type="SAM" id="Phobius"/>
    </source>
</evidence>
<dbReference type="Proteomes" id="UP000623687">
    <property type="component" value="Unassembled WGS sequence"/>
</dbReference>
<accession>A0A8H7A171</accession>
<feature type="transmembrane region" description="Helical" evidence="10">
    <location>
        <begin position="310"/>
        <end position="334"/>
    </location>
</feature>
<dbReference type="PANTHER" id="PTHR48020">
    <property type="entry name" value="PROTON MYO-INOSITOL COTRANSPORTER"/>
    <property type="match status" value="1"/>
</dbReference>
<dbReference type="InterPro" id="IPR003663">
    <property type="entry name" value="Sugar/inositol_transpt"/>
</dbReference>
<keyword evidence="3 9" id="KW-0813">Transport</keyword>
<dbReference type="PANTHER" id="PTHR48020:SF12">
    <property type="entry name" value="PROTON MYO-INOSITOL COTRANSPORTER"/>
    <property type="match status" value="1"/>
</dbReference>
<comment type="subcellular location">
    <subcellularLocation>
        <location evidence="1">Cell membrane</location>
        <topology evidence="1">Multi-pass membrane protein</topology>
    </subcellularLocation>
</comment>
<sequence>MSLPIDEKRLSTSERLYAVSEKDLETTGTREAVIGDLDNGEINEMAVVAEGEERTTWFVWILVASSAISGLLFGYDTGVISGALVTIGSDLGPAELSNGQKELITSSTTLGALLGGLVAGILSDWTGRRPVLGIADIIFIGGAIAQAVCHDVWSMIGGRFLIGIGVGLAACIAPLYIQELSPTRLRGRMVVLNVVMITLGQVIAYGIGAGFANVQSGWRYMVGLGAVPAGIQIFLLFFMPESPRILVRRGNLSAAHAVMTRVYAHANEKDVDLKVKVLQAAVQQSIKITNSTTLFQRCRSMLSNPVNRRALIVGCGMQAFQQLCGFNTLMYYSATLFKDIGFDQPTAVGLIVSGTNFVFTLFALKWIDKIGRRNIMIWTAPGMIFGLTFASICFHFLTRNTGGNLIENTEYSTVWSGLVLFSMILFVASYATGLGNVPWQQGELFSLEVRGIGTSLATATNWGANLLIGSTYLSLMAKITPSGAFGFYAGMCLLGWVFCLFCFPETAGLSLEEVGMVFKDGFGIKESQRLRKVKQAMKIEAISAENKRNESGVTNNQ</sequence>
<comment type="catalytic activity">
    <reaction evidence="8">
        <text>myo-inositol(out) + H(+)(out) = myo-inositol(in) + H(+)(in)</text>
        <dbReference type="Rhea" id="RHEA:60364"/>
        <dbReference type="ChEBI" id="CHEBI:15378"/>
        <dbReference type="ChEBI" id="CHEBI:17268"/>
    </reaction>
</comment>
<evidence type="ECO:0000256" key="4">
    <source>
        <dbReference type="ARBA" id="ARBA00022475"/>
    </source>
</evidence>
<dbReference type="PRINTS" id="PR00171">
    <property type="entry name" value="SUGRTRNSPORT"/>
</dbReference>
<dbReference type="PROSITE" id="PS00217">
    <property type="entry name" value="SUGAR_TRANSPORT_2"/>
    <property type="match status" value="1"/>
</dbReference>
<dbReference type="InterPro" id="IPR005828">
    <property type="entry name" value="MFS_sugar_transport-like"/>
</dbReference>
<dbReference type="NCBIfam" id="TIGR00879">
    <property type="entry name" value="SP"/>
    <property type="match status" value="1"/>
</dbReference>
<feature type="transmembrane region" description="Helical" evidence="10">
    <location>
        <begin position="57"/>
        <end position="75"/>
    </location>
</feature>
<dbReference type="InterPro" id="IPR050814">
    <property type="entry name" value="Myo-inositol_Transporter"/>
</dbReference>
<keyword evidence="6 10" id="KW-1133">Transmembrane helix</keyword>
<feature type="transmembrane region" description="Helical" evidence="10">
    <location>
        <begin position="485"/>
        <end position="503"/>
    </location>
</feature>
<evidence type="ECO:0000256" key="3">
    <source>
        <dbReference type="ARBA" id="ARBA00022448"/>
    </source>
</evidence>
<dbReference type="GO" id="GO:0005886">
    <property type="term" value="C:plasma membrane"/>
    <property type="evidence" value="ECO:0007669"/>
    <property type="project" value="UniProtKB-SubCell"/>
</dbReference>
<dbReference type="GO" id="GO:1904679">
    <property type="term" value="P:myo-inositol import across plasma membrane"/>
    <property type="evidence" value="ECO:0007669"/>
    <property type="project" value="UniProtKB-ARBA"/>
</dbReference>
<feature type="domain" description="Major facilitator superfamily (MFS) profile" evidence="11">
    <location>
        <begin position="62"/>
        <end position="507"/>
    </location>
</feature>
<keyword evidence="13" id="KW-1185">Reference proteome</keyword>
<name>A0A8H7A171_PLEOS</name>
<evidence type="ECO:0000256" key="1">
    <source>
        <dbReference type="ARBA" id="ARBA00004651"/>
    </source>
</evidence>
<protein>
    <submittedName>
        <fullName evidence="12">Myo-inositol transporter</fullName>
    </submittedName>
</protein>
<dbReference type="AlphaFoldDB" id="A0A8H7A171"/>